<organism evidence="2 3">
    <name type="scientific">Acinonyx jubatus</name>
    <name type="common">Cheetah</name>
    <dbReference type="NCBI Taxonomy" id="32536"/>
    <lineage>
        <taxon>Eukaryota</taxon>
        <taxon>Metazoa</taxon>
        <taxon>Chordata</taxon>
        <taxon>Craniata</taxon>
        <taxon>Vertebrata</taxon>
        <taxon>Euteleostomi</taxon>
        <taxon>Mammalia</taxon>
        <taxon>Eutheria</taxon>
        <taxon>Laurasiatheria</taxon>
        <taxon>Carnivora</taxon>
        <taxon>Feliformia</taxon>
        <taxon>Felidae</taxon>
        <taxon>Felinae</taxon>
        <taxon>Acinonyx</taxon>
    </lineage>
</organism>
<dbReference type="GeneID" id="113598134"/>
<feature type="compositionally biased region" description="Low complexity" evidence="1">
    <location>
        <begin position="70"/>
        <end position="84"/>
    </location>
</feature>
<accession>A0ABM3Q9B7</accession>
<name>A0ABM3Q9B7_ACIJB</name>
<feature type="compositionally biased region" description="Basic residues" evidence="1">
    <location>
        <begin position="29"/>
        <end position="38"/>
    </location>
</feature>
<keyword evidence="3" id="KW-0648">Protein biosynthesis</keyword>
<dbReference type="Proteomes" id="UP001652583">
    <property type="component" value="Chromosome A1"/>
</dbReference>
<feature type="region of interest" description="Disordered" evidence="1">
    <location>
        <begin position="252"/>
        <end position="290"/>
    </location>
</feature>
<evidence type="ECO:0000313" key="3">
    <source>
        <dbReference type="RefSeq" id="XP_053080524.1"/>
    </source>
</evidence>
<proteinExistence type="predicted"/>
<feature type="compositionally biased region" description="Basic residues" evidence="1">
    <location>
        <begin position="59"/>
        <end position="69"/>
    </location>
</feature>
<keyword evidence="3" id="KW-0396">Initiation factor</keyword>
<feature type="region of interest" description="Disordered" evidence="1">
    <location>
        <begin position="1"/>
        <end position="240"/>
    </location>
</feature>
<keyword evidence="2" id="KW-1185">Reference proteome</keyword>
<evidence type="ECO:0000313" key="2">
    <source>
        <dbReference type="Proteomes" id="UP001652583"/>
    </source>
</evidence>
<dbReference type="RefSeq" id="XP_053080524.1">
    <property type="nucleotide sequence ID" value="XM_053224549.1"/>
</dbReference>
<gene>
    <name evidence="3" type="primary">LOC113598134</name>
</gene>
<reference evidence="3" key="1">
    <citation type="submission" date="2025-08" db="UniProtKB">
        <authorList>
            <consortium name="RefSeq"/>
        </authorList>
    </citation>
    <scope>IDENTIFICATION</scope>
    <source>
        <tissue evidence="3">Blood</tissue>
    </source>
</reference>
<feature type="compositionally biased region" description="Low complexity" evidence="1">
    <location>
        <begin position="17"/>
        <end position="28"/>
    </location>
</feature>
<dbReference type="GO" id="GO:0003743">
    <property type="term" value="F:translation initiation factor activity"/>
    <property type="evidence" value="ECO:0007669"/>
    <property type="project" value="UniProtKB-KW"/>
</dbReference>
<protein>
    <submittedName>
        <fullName evidence="3">Translation initiation factor IF-2</fullName>
    </submittedName>
</protein>
<evidence type="ECO:0000256" key="1">
    <source>
        <dbReference type="SAM" id="MobiDB-lite"/>
    </source>
</evidence>
<feature type="compositionally biased region" description="Gly residues" evidence="1">
    <location>
        <begin position="223"/>
        <end position="240"/>
    </location>
</feature>
<sequence>MVGAGRRARVTPSSGQGARRPPSTPGRGAARRRARGPRGPRAEAGLVHLGDARPAPRSALRRGRPRRPAWPRVRSPAPRRPACPCGTRIPGAFLADCQEGPETASGTTRSLAVTWGGRRRSQAAGRSAGSGRGRPGPGEPVPDPGVGLEKNPSSVACRLVAPTAGAFRASRRGHARFKEPGRPARPSAEKGLGPGLRPRVSRKELAAPAGPPGSLGRPWALGRGAGRPGSGAGPGVVRAGGEGALWPAAAAWSLQRWPRRSPRPLNGGGRSRPGPAYVCPRRFNLGKKEN</sequence>